<dbReference type="eggNOG" id="KOG1412">
    <property type="taxonomic scope" value="Eukaryota"/>
</dbReference>
<dbReference type="InterPro" id="IPR015422">
    <property type="entry name" value="PyrdxlP-dep_Trfase_small"/>
</dbReference>
<evidence type="ECO:0000256" key="9">
    <source>
        <dbReference type="RuleBase" id="RU000480"/>
    </source>
</evidence>
<evidence type="ECO:0000313" key="11">
    <source>
        <dbReference type="EMBL" id="EOA85983.1"/>
    </source>
</evidence>
<gene>
    <name evidence="11" type="ORF">SETTUDRAFT_161676</name>
</gene>
<accession>R0JYK1</accession>
<sequence>MAETPVVTLLKELMDIPSISEEEEEIGLYLEMYLKKRGYTVELIPIAPGSTRRNVYAYMGKNRKARTMLTSHMDTVPPHIPLSIQGDIIYGRGACDDKGPLAAQIIALEELKSENAVKDGDVSLLFVVGEERGGPGMLAANDMDLTWETVIFGEPTEGTLATGHKGHYVFELFAKDELRSLKLPTSELLGPTTYHCGKLNGGVAYNVVAGEAYALCGIRVAAELPTIERQVTDVVGKYPDVELKKSFAYPETVLDHNFEDEAFAITADFVADKDAKKVSLGAGVYRGYEPYLKVARRLVLGEEYDSARRQTVSVQTISGTGANHLGAVFLAQQLQPRNVFISDPTWSNHHLIWEVAAPTVERKKYPYYKASTQSLDFEGMMSTLNNEAEEGDVVILHACAHNPTGIDPTGDQWQELAELFVRKKLFAFFDSAYQGFATGDVDADAWAIRLFDRAFFNGDDASLSSTASRHGPAGMCVAQSFAKNFGLYGERVGAFHLLLPAHASALGAQSQLYRLIRAEISNSPLFGCRIVHAVLSNPELTQMWEQDLKTMSSRLKVVRSKLRNQLEQHDGVGDWSHVESQIGMFSYTGLTEQHVQRLRDVHHIYLMRNGRASLSGVNEGNVKYVADAFAEVIQTLGKTPRKT</sequence>
<dbReference type="RefSeq" id="XP_008026521.1">
    <property type="nucleotide sequence ID" value="XM_008028330.1"/>
</dbReference>
<dbReference type="GO" id="GO:0016787">
    <property type="term" value="F:hydrolase activity"/>
    <property type="evidence" value="ECO:0007669"/>
    <property type="project" value="UniProtKB-KW"/>
</dbReference>
<dbReference type="InterPro" id="IPR001261">
    <property type="entry name" value="ArgE/DapE_CS"/>
</dbReference>
<evidence type="ECO:0000256" key="3">
    <source>
        <dbReference type="ARBA" id="ARBA00007441"/>
    </source>
</evidence>
<dbReference type="InterPro" id="IPR004839">
    <property type="entry name" value="Aminotransferase_I/II_large"/>
</dbReference>
<dbReference type="AlphaFoldDB" id="R0JYK1"/>
<reference evidence="11 12" key="1">
    <citation type="journal article" date="2012" name="PLoS Pathog.">
        <title>Diverse lifestyles and strategies of plant pathogenesis encoded in the genomes of eighteen Dothideomycetes fungi.</title>
        <authorList>
            <person name="Ohm R.A."/>
            <person name="Feau N."/>
            <person name="Henrissat B."/>
            <person name="Schoch C.L."/>
            <person name="Horwitz B.A."/>
            <person name="Barry K.W."/>
            <person name="Condon B.J."/>
            <person name="Copeland A.C."/>
            <person name="Dhillon B."/>
            <person name="Glaser F."/>
            <person name="Hesse C.N."/>
            <person name="Kosti I."/>
            <person name="LaButti K."/>
            <person name="Lindquist E.A."/>
            <person name="Lucas S."/>
            <person name="Salamov A.A."/>
            <person name="Bradshaw R.E."/>
            <person name="Ciuffetti L."/>
            <person name="Hamelin R.C."/>
            <person name="Kema G.H.J."/>
            <person name="Lawrence C."/>
            <person name="Scott J.A."/>
            <person name="Spatafora J.W."/>
            <person name="Turgeon B.G."/>
            <person name="de Wit P.J.G.M."/>
            <person name="Zhong S."/>
            <person name="Goodwin S.B."/>
            <person name="Grigoriev I.V."/>
        </authorList>
    </citation>
    <scope>NUCLEOTIDE SEQUENCE [LARGE SCALE GENOMIC DNA]</scope>
    <source>
        <strain evidence="12">28A</strain>
    </source>
</reference>
<dbReference type="PROSITE" id="PS00759">
    <property type="entry name" value="ARGE_DAPE_CPG2_2"/>
    <property type="match status" value="1"/>
</dbReference>
<dbReference type="GO" id="GO:0005829">
    <property type="term" value="C:cytosol"/>
    <property type="evidence" value="ECO:0007669"/>
    <property type="project" value="TreeGrafter"/>
</dbReference>
<dbReference type="EMBL" id="KB908626">
    <property type="protein sequence ID" value="EOA85983.1"/>
    <property type="molecule type" value="Genomic_DNA"/>
</dbReference>
<comment type="similarity">
    <text evidence="2">Belongs to the peptidase M20A family.</text>
</comment>
<comment type="similarity">
    <text evidence="3">Belongs to the class-I pyridoxal-phosphate-dependent aminotransferase family.</text>
</comment>
<feature type="domain" description="Aminotransferase class I/classII large" evidence="10">
    <location>
        <begin position="309"/>
        <end position="629"/>
    </location>
</feature>
<keyword evidence="6 9" id="KW-0808">Transferase</keyword>
<reference evidence="11 12" key="2">
    <citation type="journal article" date="2013" name="PLoS Genet.">
        <title>Comparative genome structure, secondary metabolite, and effector coding capacity across Cochliobolus pathogens.</title>
        <authorList>
            <person name="Condon B.J."/>
            <person name="Leng Y."/>
            <person name="Wu D."/>
            <person name="Bushley K.E."/>
            <person name="Ohm R.A."/>
            <person name="Otillar R."/>
            <person name="Martin J."/>
            <person name="Schackwitz W."/>
            <person name="Grimwood J."/>
            <person name="MohdZainudin N."/>
            <person name="Xue C."/>
            <person name="Wang R."/>
            <person name="Manning V.A."/>
            <person name="Dhillon B."/>
            <person name="Tu Z.J."/>
            <person name="Steffenson B.J."/>
            <person name="Salamov A."/>
            <person name="Sun H."/>
            <person name="Lowry S."/>
            <person name="LaButti K."/>
            <person name="Han J."/>
            <person name="Copeland A."/>
            <person name="Lindquist E."/>
            <person name="Barry K."/>
            <person name="Schmutz J."/>
            <person name="Baker S.E."/>
            <person name="Ciuffetti L.M."/>
            <person name="Grigoriev I.V."/>
            <person name="Zhong S."/>
            <person name="Turgeon B.G."/>
        </authorList>
    </citation>
    <scope>NUCLEOTIDE SEQUENCE [LARGE SCALE GENOMIC DNA]</scope>
    <source>
        <strain evidence="12">28A</strain>
    </source>
</reference>
<evidence type="ECO:0000256" key="6">
    <source>
        <dbReference type="ARBA" id="ARBA00022679"/>
    </source>
</evidence>
<dbReference type="Gene3D" id="3.40.630.10">
    <property type="entry name" value="Zn peptidases"/>
    <property type="match status" value="1"/>
</dbReference>
<comment type="catalytic activity">
    <reaction evidence="9">
        <text>L-aspartate + 2-oxoglutarate = oxaloacetate + L-glutamate</text>
        <dbReference type="Rhea" id="RHEA:21824"/>
        <dbReference type="ChEBI" id="CHEBI:16452"/>
        <dbReference type="ChEBI" id="CHEBI:16810"/>
        <dbReference type="ChEBI" id="CHEBI:29985"/>
        <dbReference type="ChEBI" id="CHEBI:29991"/>
        <dbReference type="EC" id="2.6.1.1"/>
    </reaction>
</comment>
<comment type="subunit">
    <text evidence="4 9">Homodimer.</text>
</comment>
<dbReference type="PRINTS" id="PR00799">
    <property type="entry name" value="TRANSAMINASE"/>
</dbReference>
<comment type="cofactor">
    <cofactor evidence="1">
        <name>pyridoxal 5'-phosphate</name>
        <dbReference type="ChEBI" id="CHEBI:597326"/>
    </cofactor>
</comment>
<dbReference type="GO" id="GO:0030170">
    <property type="term" value="F:pyridoxal phosphate binding"/>
    <property type="evidence" value="ECO:0007669"/>
    <property type="project" value="InterPro"/>
</dbReference>
<dbReference type="InterPro" id="IPR015421">
    <property type="entry name" value="PyrdxlP-dep_Trfase_major"/>
</dbReference>
<dbReference type="GO" id="GO:0004069">
    <property type="term" value="F:L-aspartate:2-oxoglutarate aminotransferase activity"/>
    <property type="evidence" value="ECO:0007669"/>
    <property type="project" value="UniProtKB-EC"/>
</dbReference>
<dbReference type="InterPro" id="IPR000796">
    <property type="entry name" value="Asp_trans"/>
</dbReference>
<proteinExistence type="inferred from homology"/>
<dbReference type="Gene3D" id="3.40.640.10">
    <property type="entry name" value="Type I PLP-dependent aspartate aminotransferase-like (Major domain)"/>
    <property type="match status" value="1"/>
</dbReference>
<evidence type="ECO:0000256" key="5">
    <source>
        <dbReference type="ARBA" id="ARBA00022576"/>
    </source>
</evidence>
<dbReference type="Pfam" id="PF01546">
    <property type="entry name" value="Peptidase_M20"/>
    <property type="match status" value="1"/>
</dbReference>
<dbReference type="Gene3D" id="3.90.1150.10">
    <property type="entry name" value="Aspartate Aminotransferase, domain 1"/>
    <property type="match status" value="1"/>
</dbReference>
<dbReference type="SUPFAM" id="SSF53187">
    <property type="entry name" value="Zn-dependent exopeptidases"/>
    <property type="match status" value="1"/>
</dbReference>
<dbReference type="FunFam" id="3.40.640.10:FF:000066">
    <property type="entry name" value="Aspartate aminotransferase"/>
    <property type="match status" value="1"/>
</dbReference>
<keyword evidence="12" id="KW-1185">Reference proteome</keyword>
<evidence type="ECO:0000256" key="8">
    <source>
        <dbReference type="ARBA" id="ARBA00022898"/>
    </source>
</evidence>
<dbReference type="SUPFAM" id="SSF55031">
    <property type="entry name" value="Bacterial exopeptidase dimerisation domain"/>
    <property type="match status" value="1"/>
</dbReference>
<dbReference type="GeneID" id="19398189"/>
<dbReference type="PANTHER" id="PTHR11879">
    <property type="entry name" value="ASPARTATE AMINOTRANSFERASE"/>
    <property type="match status" value="1"/>
</dbReference>
<protein>
    <recommendedName>
        <fullName evidence="9">Aspartate aminotransferase</fullName>
        <ecNumber evidence="9">2.6.1.1</ecNumber>
    </recommendedName>
</protein>
<keyword evidence="5 9" id="KW-0032">Aminotransferase</keyword>
<dbReference type="PANTHER" id="PTHR11879:SF20">
    <property type="entry name" value="ASPARTATE AMINOTRANSFERASE"/>
    <property type="match status" value="1"/>
</dbReference>
<dbReference type="PROSITE" id="PS00105">
    <property type="entry name" value="AA_TRANSFER_CLASS_1"/>
    <property type="match status" value="1"/>
</dbReference>
<dbReference type="GO" id="GO:0006532">
    <property type="term" value="P:aspartate biosynthetic process"/>
    <property type="evidence" value="ECO:0007669"/>
    <property type="project" value="TreeGrafter"/>
</dbReference>
<evidence type="ECO:0000256" key="4">
    <source>
        <dbReference type="ARBA" id="ARBA00011738"/>
    </source>
</evidence>
<keyword evidence="8" id="KW-0663">Pyridoxal phosphate</keyword>
<dbReference type="OrthoDB" id="550424at2759"/>
<organism evidence="11 12">
    <name type="scientific">Exserohilum turcicum (strain 28A)</name>
    <name type="common">Northern leaf blight fungus</name>
    <name type="synonym">Setosphaeria turcica</name>
    <dbReference type="NCBI Taxonomy" id="671987"/>
    <lineage>
        <taxon>Eukaryota</taxon>
        <taxon>Fungi</taxon>
        <taxon>Dikarya</taxon>
        <taxon>Ascomycota</taxon>
        <taxon>Pezizomycotina</taxon>
        <taxon>Dothideomycetes</taxon>
        <taxon>Pleosporomycetidae</taxon>
        <taxon>Pleosporales</taxon>
        <taxon>Pleosporineae</taxon>
        <taxon>Pleosporaceae</taxon>
        <taxon>Exserohilum</taxon>
    </lineage>
</organism>
<evidence type="ECO:0000256" key="7">
    <source>
        <dbReference type="ARBA" id="ARBA00022801"/>
    </source>
</evidence>
<dbReference type="Pfam" id="PF00155">
    <property type="entry name" value="Aminotran_1_2"/>
    <property type="match status" value="1"/>
</dbReference>
<dbReference type="CDD" id="cd00609">
    <property type="entry name" value="AAT_like"/>
    <property type="match status" value="1"/>
</dbReference>
<dbReference type="SUPFAM" id="SSF53383">
    <property type="entry name" value="PLP-dependent transferases"/>
    <property type="match status" value="1"/>
</dbReference>
<evidence type="ECO:0000313" key="12">
    <source>
        <dbReference type="Proteomes" id="UP000016935"/>
    </source>
</evidence>
<comment type="miscellaneous">
    <text evidence="9">In eukaryotes there are cytoplasmic, mitochondrial and chloroplastic isozymes.</text>
</comment>
<dbReference type="EC" id="2.6.1.1" evidence="9"/>
<dbReference type="InterPro" id="IPR004838">
    <property type="entry name" value="NHTrfase_class1_PyrdxlP-BS"/>
</dbReference>
<dbReference type="InterPro" id="IPR002933">
    <property type="entry name" value="Peptidase_M20"/>
</dbReference>
<name>R0JYK1_EXST2</name>
<evidence type="ECO:0000256" key="2">
    <source>
        <dbReference type="ARBA" id="ARBA00006247"/>
    </source>
</evidence>
<keyword evidence="7" id="KW-0378">Hydrolase</keyword>
<dbReference type="InterPro" id="IPR036264">
    <property type="entry name" value="Bact_exopeptidase_dim_dom"/>
</dbReference>
<dbReference type="InterPro" id="IPR015424">
    <property type="entry name" value="PyrdxlP-dep_Trfase"/>
</dbReference>
<dbReference type="STRING" id="671987.R0JYK1"/>
<evidence type="ECO:0000259" key="10">
    <source>
        <dbReference type="Pfam" id="PF00155"/>
    </source>
</evidence>
<dbReference type="Proteomes" id="UP000016935">
    <property type="component" value="Unassembled WGS sequence"/>
</dbReference>
<evidence type="ECO:0000256" key="1">
    <source>
        <dbReference type="ARBA" id="ARBA00001933"/>
    </source>
</evidence>
<dbReference type="HOGENOM" id="CLU_425889_0_0_1"/>
<dbReference type="eggNOG" id="KOG2275">
    <property type="taxonomic scope" value="Eukaryota"/>
</dbReference>